<organism evidence="1 2">
    <name type="scientific">Actinidia rufa</name>
    <dbReference type="NCBI Taxonomy" id="165716"/>
    <lineage>
        <taxon>Eukaryota</taxon>
        <taxon>Viridiplantae</taxon>
        <taxon>Streptophyta</taxon>
        <taxon>Embryophyta</taxon>
        <taxon>Tracheophyta</taxon>
        <taxon>Spermatophyta</taxon>
        <taxon>Magnoliopsida</taxon>
        <taxon>eudicotyledons</taxon>
        <taxon>Gunneridae</taxon>
        <taxon>Pentapetalae</taxon>
        <taxon>asterids</taxon>
        <taxon>Ericales</taxon>
        <taxon>Actinidiaceae</taxon>
        <taxon>Actinidia</taxon>
    </lineage>
</organism>
<dbReference type="EMBL" id="BJWL01000009">
    <property type="protein sequence ID" value="GFY93872.1"/>
    <property type="molecule type" value="Genomic_DNA"/>
</dbReference>
<evidence type="ECO:0000313" key="1">
    <source>
        <dbReference type="EMBL" id="GFY93872.1"/>
    </source>
</evidence>
<accession>A0A7J0F590</accession>
<evidence type="ECO:0000313" key="2">
    <source>
        <dbReference type="Proteomes" id="UP000585474"/>
    </source>
</evidence>
<dbReference type="Proteomes" id="UP000585474">
    <property type="component" value="Unassembled WGS sequence"/>
</dbReference>
<reference evidence="1 2" key="1">
    <citation type="submission" date="2019-07" db="EMBL/GenBank/DDBJ databases">
        <title>De Novo Assembly of kiwifruit Actinidia rufa.</title>
        <authorList>
            <person name="Sugita-Konishi S."/>
            <person name="Sato K."/>
            <person name="Mori E."/>
            <person name="Abe Y."/>
            <person name="Kisaki G."/>
            <person name="Hamano K."/>
            <person name="Suezawa K."/>
            <person name="Otani M."/>
            <person name="Fukuda T."/>
            <person name="Manabe T."/>
            <person name="Gomi K."/>
            <person name="Tabuchi M."/>
            <person name="Akimitsu K."/>
            <person name="Kataoka I."/>
        </authorList>
    </citation>
    <scope>NUCLEOTIDE SEQUENCE [LARGE SCALE GENOMIC DNA]</scope>
    <source>
        <strain evidence="2">cv. Fuchu</strain>
    </source>
</reference>
<name>A0A7J0F590_9ERIC</name>
<keyword evidence="2" id="KW-1185">Reference proteome</keyword>
<gene>
    <name evidence="1" type="ORF">Acr_09g0003180</name>
</gene>
<proteinExistence type="predicted"/>
<protein>
    <submittedName>
        <fullName evidence="1">Uncharacterized protein</fullName>
    </submittedName>
</protein>
<dbReference type="AlphaFoldDB" id="A0A7J0F590"/>
<sequence length="165" mass="18142">MDIMEQIHIVYENMATKQHTQQVFMETLLAKQHCLNSIIVDPPFSHQWMETMGGKSQDRVVNGVLVGETACAVDMGMRPAVVVDGDSPRVAPLKPTSFGIVLAPSPQALPECLLEATRFQAPRAFLHIAKENGETMHGIEWLCSQGDERNSLAVTFTELPATIPS</sequence>
<comment type="caution">
    <text evidence="1">The sequence shown here is derived from an EMBL/GenBank/DDBJ whole genome shotgun (WGS) entry which is preliminary data.</text>
</comment>